<sequence length="178" mass="19592">MPTFLPIQLDSVLFQLGISAHFNFCYALLGVVGATGVLALYKASKTKSDISMLDGPGTSSVVWGSASDMFDDEGGLEYQDKLKNTYGSVCHIQGPFGTTELWVSDPRALQEILVKGCDSFTEPDWFTTWLQLVFGPVVATVYGHQHKIQRKILNPVFTASHVRNLVKLGYYGPLSRVI</sequence>
<dbReference type="SUPFAM" id="SSF48264">
    <property type="entry name" value="Cytochrome P450"/>
    <property type="match status" value="1"/>
</dbReference>
<gene>
    <name evidence="2" type="ORF">RSOLAG1IB_06229</name>
</gene>
<keyword evidence="1" id="KW-0472">Membrane</keyword>
<keyword evidence="1" id="KW-0812">Transmembrane</keyword>
<organism evidence="2 3">
    <name type="scientific">Thanatephorus cucumeris (strain AG1-IB / isolate 7/3/14)</name>
    <name type="common">Lettuce bottom rot fungus</name>
    <name type="synonym">Rhizoctonia solani</name>
    <dbReference type="NCBI Taxonomy" id="1108050"/>
    <lineage>
        <taxon>Eukaryota</taxon>
        <taxon>Fungi</taxon>
        <taxon>Dikarya</taxon>
        <taxon>Basidiomycota</taxon>
        <taxon>Agaricomycotina</taxon>
        <taxon>Agaricomycetes</taxon>
        <taxon>Cantharellales</taxon>
        <taxon>Ceratobasidiaceae</taxon>
        <taxon>Rhizoctonia</taxon>
        <taxon>Rhizoctonia solani AG-1</taxon>
    </lineage>
</organism>
<dbReference type="GO" id="GO:0020037">
    <property type="term" value="F:heme binding"/>
    <property type="evidence" value="ECO:0007669"/>
    <property type="project" value="InterPro"/>
</dbReference>
<proteinExistence type="predicted"/>
<dbReference type="GO" id="GO:0016705">
    <property type="term" value="F:oxidoreductase activity, acting on paired donors, with incorporation or reduction of molecular oxygen"/>
    <property type="evidence" value="ECO:0007669"/>
    <property type="project" value="InterPro"/>
</dbReference>
<reference evidence="2 3" key="1">
    <citation type="submission" date="2014-11" db="EMBL/GenBank/DDBJ databases">
        <authorList>
            <person name="Wibberg Daniel"/>
        </authorList>
    </citation>
    <scope>NUCLEOTIDE SEQUENCE [LARGE SCALE GENOMIC DNA]</scope>
    <source>
        <strain evidence="2">Rhizoctonia solani AG1-IB 7/3/14</strain>
    </source>
</reference>
<evidence type="ECO:0000313" key="2">
    <source>
        <dbReference type="EMBL" id="CEL53262.1"/>
    </source>
</evidence>
<dbReference type="AlphaFoldDB" id="A0A0B7FAK1"/>
<name>A0A0B7FAK1_THACB</name>
<evidence type="ECO:0000313" key="3">
    <source>
        <dbReference type="Proteomes" id="UP000059188"/>
    </source>
</evidence>
<dbReference type="InterPro" id="IPR036396">
    <property type="entry name" value="Cyt_P450_sf"/>
</dbReference>
<keyword evidence="1" id="KW-1133">Transmembrane helix</keyword>
<evidence type="ECO:0008006" key="4">
    <source>
        <dbReference type="Google" id="ProtNLM"/>
    </source>
</evidence>
<protein>
    <recommendedName>
        <fullName evidence="4">Cytochrome P450 domain-containing protein</fullName>
    </recommendedName>
</protein>
<dbReference type="Proteomes" id="UP000059188">
    <property type="component" value="Unassembled WGS sequence"/>
</dbReference>
<accession>A0A0B7FAK1</accession>
<dbReference type="EMBL" id="LN679111">
    <property type="protein sequence ID" value="CEL53262.1"/>
    <property type="molecule type" value="Genomic_DNA"/>
</dbReference>
<dbReference type="OrthoDB" id="1470350at2759"/>
<dbReference type="GO" id="GO:0005506">
    <property type="term" value="F:iron ion binding"/>
    <property type="evidence" value="ECO:0007669"/>
    <property type="project" value="InterPro"/>
</dbReference>
<dbReference type="Gene3D" id="1.10.630.10">
    <property type="entry name" value="Cytochrome P450"/>
    <property type="match status" value="1"/>
</dbReference>
<keyword evidence="3" id="KW-1185">Reference proteome</keyword>
<dbReference type="GO" id="GO:0004497">
    <property type="term" value="F:monooxygenase activity"/>
    <property type="evidence" value="ECO:0007669"/>
    <property type="project" value="InterPro"/>
</dbReference>
<evidence type="ECO:0000256" key="1">
    <source>
        <dbReference type="SAM" id="Phobius"/>
    </source>
</evidence>
<feature type="transmembrane region" description="Helical" evidence="1">
    <location>
        <begin position="20"/>
        <end position="41"/>
    </location>
</feature>